<dbReference type="InterPro" id="IPR000160">
    <property type="entry name" value="GGDEF_dom"/>
</dbReference>
<reference evidence="4 5" key="1">
    <citation type="submission" date="2017-07" db="EMBL/GenBank/DDBJ databases">
        <title>Draft Genome Sequences of Select Purple Nonsulfur Bacteria.</title>
        <authorList>
            <person name="Lasarre B."/>
            <person name="Mckinlay J.B."/>
        </authorList>
    </citation>
    <scope>NUCLEOTIDE SEQUENCE [LARGE SCALE GENOMIC DNA]</scope>
    <source>
        <strain evidence="4 5">DSM 11290</strain>
    </source>
</reference>
<name>A0A327JS46_9HYPH</name>
<dbReference type="CDD" id="cd01949">
    <property type="entry name" value="GGDEF"/>
    <property type="match status" value="1"/>
</dbReference>
<dbReference type="OrthoDB" id="9812260at2"/>
<dbReference type="Proteomes" id="UP000249299">
    <property type="component" value="Unassembled WGS sequence"/>
</dbReference>
<comment type="catalytic activity">
    <reaction evidence="2">
        <text>2 GTP = 3',3'-c-di-GMP + 2 diphosphate</text>
        <dbReference type="Rhea" id="RHEA:24898"/>
        <dbReference type="ChEBI" id="CHEBI:33019"/>
        <dbReference type="ChEBI" id="CHEBI:37565"/>
        <dbReference type="ChEBI" id="CHEBI:58805"/>
        <dbReference type="EC" id="2.7.7.65"/>
    </reaction>
</comment>
<dbReference type="EC" id="2.7.7.65" evidence="1"/>
<dbReference type="NCBIfam" id="TIGR00254">
    <property type="entry name" value="GGDEF"/>
    <property type="match status" value="1"/>
</dbReference>
<dbReference type="SUPFAM" id="SSF55073">
    <property type="entry name" value="Nucleotide cyclase"/>
    <property type="match status" value="1"/>
</dbReference>
<dbReference type="GO" id="GO:0043709">
    <property type="term" value="P:cell adhesion involved in single-species biofilm formation"/>
    <property type="evidence" value="ECO:0007669"/>
    <property type="project" value="TreeGrafter"/>
</dbReference>
<organism evidence="4 5">
    <name type="scientific">Rhodobium orientis</name>
    <dbReference type="NCBI Taxonomy" id="34017"/>
    <lineage>
        <taxon>Bacteria</taxon>
        <taxon>Pseudomonadati</taxon>
        <taxon>Pseudomonadota</taxon>
        <taxon>Alphaproteobacteria</taxon>
        <taxon>Hyphomicrobiales</taxon>
        <taxon>Rhodobiaceae</taxon>
        <taxon>Rhodobium</taxon>
    </lineage>
</organism>
<evidence type="ECO:0000259" key="3">
    <source>
        <dbReference type="PROSITE" id="PS50887"/>
    </source>
</evidence>
<protein>
    <recommendedName>
        <fullName evidence="1">diguanylate cyclase</fullName>
        <ecNumber evidence="1">2.7.7.65</ecNumber>
    </recommendedName>
</protein>
<proteinExistence type="predicted"/>
<dbReference type="EMBL" id="NPEV01000004">
    <property type="protein sequence ID" value="RAI29319.1"/>
    <property type="molecule type" value="Genomic_DNA"/>
</dbReference>
<dbReference type="GO" id="GO:0005886">
    <property type="term" value="C:plasma membrane"/>
    <property type="evidence" value="ECO:0007669"/>
    <property type="project" value="TreeGrafter"/>
</dbReference>
<dbReference type="SMART" id="SM00267">
    <property type="entry name" value="GGDEF"/>
    <property type="match status" value="1"/>
</dbReference>
<evidence type="ECO:0000256" key="1">
    <source>
        <dbReference type="ARBA" id="ARBA00012528"/>
    </source>
</evidence>
<feature type="domain" description="GGDEF" evidence="3">
    <location>
        <begin position="96"/>
        <end position="228"/>
    </location>
</feature>
<dbReference type="PANTHER" id="PTHR45138">
    <property type="entry name" value="REGULATORY COMPONENTS OF SENSORY TRANSDUCTION SYSTEM"/>
    <property type="match status" value="1"/>
</dbReference>
<dbReference type="PROSITE" id="PS50887">
    <property type="entry name" value="GGDEF"/>
    <property type="match status" value="1"/>
</dbReference>
<evidence type="ECO:0000256" key="2">
    <source>
        <dbReference type="ARBA" id="ARBA00034247"/>
    </source>
</evidence>
<sequence>MEDQHVQNAVRAGDEVVLIHPSEVGPTAINDVLLRTLAPEARQIVHAFEHLIYTLDCRIKDLEGKLDEDELTGVFNRRGFMRELERAKAFSGRYGVSATLVFFDVDRFKTINDRFGHRVGDAALRHVARLLLENVRDSDLVGRLSGDEFAMLLWNTVPAEAAKRVRDLVTFVEENPLCDFGTPIPLHLSSGIAPLETKGGCETVLDEADAAMYRDKRRRREAYTRAVFASGDDVR</sequence>
<dbReference type="InterPro" id="IPR043128">
    <property type="entry name" value="Rev_trsase/Diguanyl_cyclase"/>
</dbReference>
<comment type="caution">
    <text evidence="4">The sequence shown here is derived from an EMBL/GenBank/DDBJ whole genome shotgun (WGS) entry which is preliminary data.</text>
</comment>
<dbReference type="GO" id="GO:0052621">
    <property type="term" value="F:diguanylate cyclase activity"/>
    <property type="evidence" value="ECO:0007669"/>
    <property type="project" value="UniProtKB-EC"/>
</dbReference>
<dbReference type="GO" id="GO:1902201">
    <property type="term" value="P:negative regulation of bacterial-type flagellum-dependent cell motility"/>
    <property type="evidence" value="ECO:0007669"/>
    <property type="project" value="TreeGrafter"/>
</dbReference>
<dbReference type="RefSeq" id="WP_111432854.1">
    <property type="nucleotide sequence ID" value="NZ_JACIGG010000007.1"/>
</dbReference>
<evidence type="ECO:0000313" key="4">
    <source>
        <dbReference type="EMBL" id="RAI29319.1"/>
    </source>
</evidence>
<gene>
    <name evidence="4" type="ORF">CH339_03270</name>
</gene>
<evidence type="ECO:0000313" key="5">
    <source>
        <dbReference type="Proteomes" id="UP000249299"/>
    </source>
</evidence>
<dbReference type="InterPro" id="IPR029787">
    <property type="entry name" value="Nucleotide_cyclase"/>
</dbReference>
<keyword evidence="5" id="KW-1185">Reference proteome</keyword>
<dbReference type="PANTHER" id="PTHR45138:SF9">
    <property type="entry name" value="DIGUANYLATE CYCLASE DGCM-RELATED"/>
    <property type="match status" value="1"/>
</dbReference>
<accession>A0A327JS46</accession>
<dbReference type="InterPro" id="IPR050469">
    <property type="entry name" value="Diguanylate_Cyclase"/>
</dbReference>
<dbReference type="Pfam" id="PF00990">
    <property type="entry name" value="GGDEF"/>
    <property type="match status" value="1"/>
</dbReference>
<dbReference type="Gene3D" id="3.30.70.270">
    <property type="match status" value="1"/>
</dbReference>
<dbReference type="AlphaFoldDB" id="A0A327JS46"/>